<dbReference type="PRINTS" id="PR00892">
    <property type="entry name" value="RABGDI"/>
</dbReference>
<dbReference type="EMBL" id="LK023316">
    <property type="protein sequence ID" value="CDS05409.1"/>
    <property type="molecule type" value="Genomic_DNA"/>
</dbReference>
<name>A0A077WE22_9FUNG</name>
<dbReference type="GO" id="GO:0016192">
    <property type="term" value="P:vesicle-mediated transport"/>
    <property type="evidence" value="ECO:0007669"/>
    <property type="project" value="TreeGrafter"/>
</dbReference>
<comment type="similarity">
    <text evidence="1 2">Belongs to the Rab GDI family.</text>
</comment>
<dbReference type="OrthoDB" id="9446342at2759"/>
<dbReference type="Gene3D" id="1.10.405.10">
    <property type="entry name" value="Guanine Nucleotide Dissociation Inhibitor, domain 1"/>
    <property type="match status" value="1"/>
</dbReference>
<dbReference type="Gene3D" id="3.30.519.10">
    <property type="entry name" value="Guanine Nucleotide Dissociation Inhibitor, domain 2"/>
    <property type="match status" value="1"/>
</dbReference>
<reference evidence="3" key="1">
    <citation type="journal article" date="2014" name="Genome Announc.">
        <title>De novo whole-genome sequence and genome annotation of Lichtheimia ramosa.</title>
        <authorList>
            <person name="Linde J."/>
            <person name="Schwartze V."/>
            <person name="Binder U."/>
            <person name="Lass-Florl C."/>
            <person name="Voigt K."/>
            <person name="Horn F."/>
        </authorList>
    </citation>
    <scope>NUCLEOTIDE SEQUENCE</scope>
    <source>
        <strain evidence="3">JMRC FSU:6197</strain>
    </source>
</reference>
<accession>A0A077WE22</accession>
<dbReference type="PRINTS" id="PR00891">
    <property type="entry name" value="RABGDIREP"/>
</dbReference>
<evidence type="ECO:0000313" key="3">
    <source>
        <dbReference type="EMBL" id="CDS05409.1"/>
    </source>
</evidence>
<dbReference type="PANTHER" id="PTHR11787:SF8">
    <property type="entry name" value="RAB GDP DISSOCIATION INHIBITOR"/>
    <property type="match status" value="1"/>
</dbReference>
<evidence type="ECO:0000256" key="2">
    <source>
        <dbReference type="RuleBase" id="RU363124"/>
    </source>
</evidence>
<dbReference type="FunFam" id="1.10.405.10:FF:000001">
    <property type="entry name" value="Rab GDP dissociation inhibitor"/>
    <property type="match status" value="1"/>
</dbReference>
<dbReference type="InterPro" id="IPR000806">
    <property type="entry name" value="RabGDI"/>
</dbReference>
<evidence type="ECO:0000256" key="1">
    <source>
        <dbReference type="ARBA" id="ARBA00005593"/>
    </source>
</evidence>
<protein>
    <recommendedName>
        <fullName evidence="2">Rab GDP dissociation inhibitor</fullName>
    </recommendedName>
</protein>
<dbReference type="PANTHER" id="PTHR11787">
    <property type="entry name" value="RAB GDP-DISSOCIATION INHIBITOR"/>
    <property type="match status" value="1"/>
</dbReference>
<dbReference type="SUPFAM" id="SSF54373">
    <property type="entry name" value="FAD-linked reductases, C-terminal domain"/>
    <property type="match status" value="1"/>
</dbReference>
<dbReference type="AlphaFoldDB" id="A0A077WE22"/>
<dbReference type="Pfam" id="PF00996">
    <property type="entry name" value="GDI"/>
    <property type="match status" value="1"/>
</dbReference>
<dbReference type="InterPro" id="IPR036188">
    <property type="entry name" value="FAD/NAD-bd_sf"/>
</dbReference>
<dbReference type="InterPro" id="IPR018203">
    <property type="entry name" value="GDP_dissociation_inhibitor"/>
</dbReference>
<dbReference type="GO" id="GO:0005093">
    <property type="term" value="F:Rab GDP-dissociation inhibitor activity"/>
    <property type="evidence" value="ECO:0007669"/>
    <property type="project" value="InterPro"/>
</dbReference>
<dbReference type="GO" id="GO:0007264">
    <property type="term" value="P:small GTPase-mediated signal transduction"/>
    <property type="evidence" value="ECO:0007669"/>
    <property type="project" value="InterPro"/>
</dbReference>
<gene>
    <name evidence="3" type="ORF">LRAMOSA07937</name>
</gene>
<organism evidence="3">
    <name type="scientific">Lichtheimia ramosa</name>
    <dbReference type="NCBI Taxonomy" id="688394"/>
    <lineage>
        <taxon>Eukaryota</taxon>
        <taxon>Fungi</taxon>
        <taxon>Fungi incertae sedis</taxon>
        <taxon>Mucoromycota</taxon>
        <taxon>Mucoromycotina</taxon>
        <taxon>Mucoromycetes</taxon>
        <taxon>Mucorales</taxon>
        <taxon>Lichtheimiaceae</taxon>
        <taxon>Lichtheimia</taxon>
    </lineage>
</organism>
<sequence length="467" mass="52395">MVSEHCLISTQRHLHLAHTYNPTRQDEQYDIIVLGTGLTECILSGIFSVEGKKVLHMDRNDYYGGESASLNLKQLYAKFRPDAQVPTDLGRDRDYNIDLIPKFMMANGEIVRFLTHTDVTRYLEFKQIAGSFVYRDGKISKVPASETEAISSPLLGMVEKRRLQKFLEFIQNWKEDDISTHEGFDLDKDTMIKVYEKFGLEPGTQDFIGHAMALHLDDGYLEKPARETIDKIILYVASIARYGKSPYIYPLHGLGELPQSFARLSAIYGGTYMLDRAADEIVYENGVAVGVRSGNEVARAKQIICDPSYAKNLVKATGKVVRAICLLKHPIPDTGDADSVQIVIPQNQLNRKHDVYVACVSSNHNVCPKDMYLAIASTIVETDDPETEIKAGLDLMGPIHDKFVSVLDLEEPLADGTSDQVFISRSYDATSHFESVCDDVKNIYRRMTGSDLVLKQRPTQDQDQADA</sequence>
<dbReference type="GO" id="GO:0015031">
    <property type="term" value="P:protein transport"/>
    <property type="evidence" value="ECO:0007669"/>
    <property type="project" value="InterPro"/>
</dbReference>
<dbReference type="Gene3D" id="3.50.50.60">
    <property type="entry name" value="FAD/NAD(P)-binding domain"/>
    <property type="match status" value="1"/>
</dbReference>
<dbReference type="SUPFAM" id="SSF51905">
    <property type="entry name" value="FAD/NAD(P)-binding domain"/>
    <property type="match status" value="2"/>
</dbReference>
<proteinExistence type="inferred from homology"/>
<dbReference type="GO" id="GO:0005737">
    <property type="term" value="C:cytoplasm"/>
    <property type="evidence" value="ECO:0007669"/>
    <property type="project" value="TreeGrafter"/>
</dbReference>